<dbReference type="GO" id="GO:0019695">
    <property type="term" value="P:choline metabolic process"/>
    <property type="evidence" value="ECO:0007669"/>
    <property type="project" value="TreeGrafter"/>
</dbReference>
<keyword evidence="4" id="KW-1015">Disulfide bond</keyword>
<dbReference type="FunFam" id="3.40.50.1820:FF:000029">
    <property type="entry name" value="Acetylcholinesterase"/>
    <property type="match status" value="1"/>
</dbReference>
<evidence type="ECO:0000313" key="8">
    <source>
        <dbReference type="EMBL" id="KAK3096170.1"/>
    </source>
</evidence>
<dbReference type="InterPro" id="IPR000997">
    <property type="entry name" value="Cholinesterase"/>
</dbReference>
<protein>
    <recommendedName>
        <fullName evidence="6">Carboxylic ester hydrolase</fullName>
        <ecNumber evidence="6">3.1.1.-</ecNumber>
    </recommendedName>
</protein>
<evidence type="ECO:0000256" key="5">
    <source>
        <dbReference type="PIRSR" id="PIRSR600997-1"/>
    </source>
</evidence>
<evidence type="ECO:0000256" key="6">
    <source>
        <dbReference type="RuleBase" id="RU361235"/>
    </source>
</evidence>
<dbReference type="SUPFAM" id="SSF53474">
    <property type="entry name" value="alpha/beta-Hydrolases"/>
    <property type="match status" value="1"/>
</dbReference>
<feature type="domain" description="Carboxylesterase type B" evidence="7">
    <location>
        <begin position="26"/>
        <end position="546"/>
    </location>
</feature>
<keyword evidence="2" id="KW-0719">Serine esterase</keyword>
<dbReference type="InterPro" id="IPR029058">
    <property type="entry name" value="AB_hydrolase_fold"/>
</dbReference>
<feature type="active site" description="Charge relay system" evidence="5">
    <location>
        <position position="466"/>
    </location>
</feature>
<feature type="chain" id="PRO_5041516721" description="Carboxylic ester hydrolase" evidence="6">
    <location>
        <begin position="26"/>
        <end position="616"/>
    </location>
</feature>
<keyword evidence="9" id="KW-1185">Reference proteome</keyword>
<dbReference type="Pfam" id="PF00135">
    <property type="entry name" value="COesterase"/>
    <property type="match status" value="1"/>
</dbReference>
<feature type="signal peptide" evidence="6">
    <location>
        <begin position="1"/>
        <end position="25"/>
    </location>
</feature>
<dbReference type="InterPro" id="IPR002018">
    <property type="entry name" value="CarbesteraseB"/>
</dbReference>
<dbReference type="GO" id="GO:0005615">
    <property type="term" value="C:extracellular space"/>
    <property type="evidence" value="ECO:0007669"/>
    <property type="project" value="TreeGrafter"/>
</dbReference>
<dbReference type="CDD" id="cd00312">
    <property type="entry name" value="Esterase_lipase"/>
    <property type="match status" value="1"/>
</dbReference>
<organism evidence="8 9">
    <name type="scientific">Pinctada imbricata</name>
    <name type="common">Atlantic pearl-oyster</name>
    <name type="synonym">Pinctada martensii</name>
    <dbReference type="NCBI Taxonomy" id="66713"/>
    <lineage>
        <taxon>Eukaryota</taxon>
        <taxon>Metazoa</taxon>
        <taxon>Spiralia</taxon>
        <taxon>Lophotrochozoa</taxon>
        <taxon>Mollusca</taxon>
        <taxon>Bivalvia</taxon>
        <taxon>Autobranchia</taxon>
        <taxon>Pteriomorphia</taxon>
        <taxon>Pterioida</taxon>
        <taxon>Pterioidea</taxon>
        <taxon>Pteriidae</taxon>
        <taxon>Pinctada</taxon>
    </lineage>
</organism>
<evidence type="ECO:0000256" key="4">
    <source>
        <dbReference type="ARBA" id="ARBA00023157"/>
    </source>
</evidence>
<evidence type="ECO:0000256" key="3">
    <source>
        <dbReference type="ARBA" id="ARBA00022801"/>
    </source>
</evidence>
<dbReference type="EC" id="3.1.1.-" evidence="6"/>
<evidence type="ECO:0000256" key="2">
    <source>
        <dbReference type="ARBA" id="ARBA00022487"/>
    </source>
</evidence>
<dbReference type="PANTHER" id="PTHR43918">
    <property type="entry name" value="ACETYLCHOLINESTERASE"/>
    <property type="match status" value="1"/>
</dbReference>
<dbReference type="PROSITE" id="PS00122">
    <property type="entry name" value="CARBOXYLESTERASE_B_1"/>
    <property type="match status" value="1"/>
</dbReference>
<evidence type="ECO:0000256" key="1">
    <source>
        <dbReference type="ARBA" id="ARBA00005964"/>
    </source>
</evidence>
<dbReference type="Proteomes" id="UP001186944">
    <property type="component" value="Unassembled WGS sequence"/>
</dbReference>
<dbReference type="PRINTS" id="PR00878">
    <property type="entry name" value="CHOLNESTRASE"/>
</dbReference>
<dbReference type="PANTHER" id="PTHR43918:SF12">
    <property type="entry name" value="ACETYLCHOLINESTERASE 1"/>
    <property type="match status" value="1"/>
</dbReference>
<dbReference type="InterPro" id="IPR019826">
    <property type="entry name" value="Carboxylesterase_B_AS"/>
</dbReference>
<accession>A0AA88YAN3</accession>
<dbReference type="GO" id="GO:0006581">
    <property type="term" value="P:acetylcholine catabolic process"/>
    <property type="evidence" value="ECO:0007669"/>
    <property type="project" value="TreeGrafter"/>
</dbReference>
<dbReference type="InterPro" id="IPR050654">
    <property type="entry name" value="AChE-related_enzymes"/>
</dbReference>
<name>A0AA88YAN3_PINIB</name>
<evidence type="ECO:0000259" key="7">
    <source>
        <dbReference type="Pfam" id="PF00135"/>
    </source>
</evidence>
<dbReference type="Gene3D" id="3.40.50.1820">
    <property type="entry name" value="alpha/beta hydrolase"/>
    <property type="match status" value="1"/>
</dbReference>
<evidence type="ECO:0000313" key="9">
    <source>
        <dbReference type="Proteomes" id="UP001186944"/>
    </source>
</evidence>
<gene>
    <name evidence="8" type="ORF">FSP39_024002</name>
</gene>
<sequence>MMDGGIFELTLQLTFAILSFVHVSGTIVKTEKGRVRGFHQRVRGESLDVFYGIPFAKPPIGDLRFKHPIPPDPWTGVYDATHLPNACYQHPDTMFVNHSGAEMWNPNTLASEDCLYLNIWVPRTKTRDKAVMIWIYGGSYSFGSASLDVYNGAILAASNDVIVVSMNYRVGSLGFLAADTPEAPGNCGLFDQLMAMDWVQTNIHSFGGSPYNVTLFGESAGAASIGLHLVSPLSRLKFNRAILQSAGPQAPWAVISKSQAFDRSRELGKRFNCVSSDPTTLIRCLRSRNVTDFPTKDFDTITVGITQFPFVPIVDGSFLVSHPMDALETGNFKKVPLLLGTNKHEGTYFLIYGLPYVFKITDDSLITEERFRMVMRTFFNYYPQYPKVINPFVMDAIIHFYTPWINSKNESLLRDRVGDSIGDLNFVCPTVNFAEYYARENLDVYFYEFNHEYTTNPWPDWMGVMHGDEIMFVFGEPLNNSKGYTHEERKLSKKMMEFWSNFAKTGNPNKSPGKSRSTEWPLHTHTERLYLSLDTTYLQRQDKRMSIGVGPKIEECAFWRHYIPKLDVQTADISETEKEWKQHFADWKNVYMVDWKLKYDMFLQNYEKQLQSCSFP</sequence>
<keyword evidence="3 6" id="KW-0378">Hydrolase</keyword>
<feature type="active site" description="Acyl-ester intermediate" evidence="5">
    <location>
        <position position="219"/>
    </location>
</feature>
<proteinExistence type="inferred from homology"/>
<feature type="active site" description="Charge relay system" evidence="5">
    <location>
        <position position="345"/>
    </location>
</feature>
<dbReference type="GO" id="GO:0005886">
    <property type="term" value="C:plasma membrane"/>
    <property type="evidence" value="ECO:0007669"/>
    <property type="project" value="TreeGrafter"/>
</dbReference>
<dbReference type="AlphaFoldDB" id="A0AA88YAN3"/>
<comment type="similarity">
    <text evidence="1 6">Belongs to the type-B carboxylesterase/lipase family.</text>
</comment>
<dbReference type="EMBL" id="VSWD01000008">
    <property type="protein sequence ID" value="KAK3096170.1"/>
    <property type="molecule type" value="Genomic_DNA"/>
</dbReference>
<dbReference type="PROSITE" id="PS00941">
    <property type="entry name" value="CARBOXYLESTERASE_B_2"/>
    <property type="match status" value="1"/>
</dbReference>
<keyword evidence="6" id="KW-0732">Signal</keyword>
<reference evidence="8" key="1">
    <citation type="submission" date="2019-08" db="EMBL/GenBank/DDBJ databases">
        <title>The improved chromosome-level genome for the pearl oyster Pinctada fucata martensii using PacBio sequencing and Hi-C.</title>
        <authorList>
            <person name="Zheng Z."/>
        </authorList>
    </citation>
    <scope>NUCLEOTIDE SEQUENCE</scope>
    <source>
        <strain evidence="8">ZZ-2019</strain>
        <tissue evidence="8">Adductor muscle</tissue>
    </source>
</reference>
<comment type="caution">
    <text evidence="8">The sequence shown here is derived from an EMBL/GenBank/DDBJ whole genome shotgun (WGS) entry which is preliminary data.</text>
</comment>
<dbReference type="GO" id="GO:0003990">
    <property type="term" value="F:acetylcholinesterase activity"/>
    <property type="evidence" value="ECO:0007669"/>
    <property type="project" value="TreeGrafter"/>
</dbReference>
<dbReference type="InterPro" id="IPR019819">
    <property type="entry name" value="Carboxylesterase_B_CS"/>
</dbReference>